<comment type="similarity">
    <text evidence="2">In the C-terminal section; belongs to the transpeptidase family.</text>
</comment>
<dbReference type="PANTHER" id="PTHR32282:SF15">
    <property type="entry name" value="PENICILLIN-BINDING PROTEIN 1C"/>
    <property type="match status" value="1"/>
</dbReference>
<evidence type="ECO:0000259" key="14">
    <source>
        <dbReference type="Pfam" id="PF06832"/>
    </source>
</evidence>
<evidence type="ECO:0000256" key="5">
    <source>
        <dbReference type="ARBA" id="ARBA00022670"/>
    </source>
</evidence>
<evidence type="ECO:0000256" key="6">
    <source>
        <dbReference type="ARBA" id="ARBA00022676"/>
    </source>
</evidence>
<keyword evidence="16" id="KW-1185">Reference proteome</keyword>
<evidence type="ECO:0000259" key="12">
    <source>
        <dbReference type="Pfam" id="PF00905"/>
    </source>
</evidence>
<comment type="similarity">
    <text evidence="3">In the N-terminal section; belongs to the glycosyltransferase 51 family.</text>
</comment>
<dbReference type="RefSeq" id="WP_205213601.1">
    <property type="nucleotide sequence ID" value="NZ_JAFFZP010000014.1"/>
</dbReference>
<name>A0ABS2W8J1_9GAMM</name>
<evidence type="ECO:0000256" key="11">
    <source>
        <dbReference type="ARBA" id="ARBA00049902"/>
    </source>
</evidence>
<dbReference type="InterPro" id="IPR001264">
    <property type="entry name" value="Glyco_trans_51"/>
</dbReference>
<keyword evidence="9" id="KW-0511">Multifunctional enzyme</keyword>
<accession>A0ABS2W8J1</accession>
<dbReference type="InterPro" id="IPR023346">
    <property type="entry name" value="Lysozyme-like_dom_sf"/>
</dbReference>
<dbReference type="Proteomes" id="UP000760472">
    <property type="component" value="Unassembled WGS sequence"/>
</dbReference>
<evidence type="ECO:0000256" key="4">
    <source>
        <dbReference type="ARBA" id="ARBA00022645"/>
    </source>
</evidence>
<protein>
    <recommendedName>
        <fullName evidence="10">peptidoglycan glycosyltransferase</fullName>
        <ecNumber evidence="10">2.4.99.28</ecNumber>
    </recommendedName>
</protein>
<dbReference type="SUPFAM" id="SSF53955">
    <property type="entry name" value="Lysozyme-like"/>
    <property type="match status" value="1"/>
</dbReference>
<dbReference type="NCBIfam" id="TIGR02073">
    <property type="entry name" value="PBP_1c"/>
    <property type="match status" value="1"/>
</dbReference>
<dbReference type="EMBL" id="JAFFZP010000014">
    <property type="protein sequence ID" value="MBN0987822.1"/>
    <property type="molecule type" value="Genomic_DNA"/>
</dbReference>
<evidence type="ECO:0000256" key="7">
    <source>
        <dbReference type="ARBA" id="ARBA00022679"/>
    </source>
</evidence>
<proteinExistence type="inferred from homology"/>
<dbReference type="InterPro" id="IPR050396">
    <property type="entry name" value="Glycosyltr_51/Transpeptidase"/>
</dbReference>
<evidence type="ECO:0000256" key="1">
    <source>
        <dbReference type="ARBA" id="ARBA00004752"/>
    </source>
</evidence>
<keyword evidence="4" id="KW-0121">Carboxypeptidase</keyword>
<reference evidence="15 16" key="1">
    <citation type="submission" date="2021-02" db="EMBL/GenBank/DDBJ databases">
        <title>A novel species of genus Amphritea isolated from a fishpond in China.</title>
        <authorList>
            <person name="Lu H."/>
        </authorList>
    </citation>
    <scope>NUCLEOTIDE SEQUENCE [LARGE SCALE GENOMIC DNA]</scope>
    <source>
        <strain evidence="15 16">RP18W</strain>
    </source>
</reference>
<comment type="catalytic activity">
    <reaction evidence="11">
        <text>[GlcNAc-(1-&gt;4)-Mur2Ac(oyl-L-Ala-gamma-D-Glu-L-Lys-D-Ala-D-Ala)](n)-di-trans,octa-cis-undecaprenyl diphosphate + beta-D-GlcNAc-(1-&gt;4)-Mur2Ac(oyl-L-Ala-gamma-D-Glu-L-Lys-D-Ala-D-Ala)-di-trans,octa-cis-undecaprenyl diphosphate = [GlcNAc-(1-&gt;4)-Mur2Ac(oyl-L-Ala-gamma-D-Glu-L-Lys-D-Ala-D-Ala)](n+1)-di-trans,octa-cis-undecaprenyl diphosphate + di-trans,octa-cis-undecaprenyl diphosphate + H(+)</text>
        <dbReference type="Rhea" id="RHEA:23708"/>
        <dbReference type="Rhea" id="RHEA-COMP:9602"/>
        <dbReference type="Rhea" id="RHEA-COMP:9603"/>
        <dbReference type="ChEBI" id="CHEBI:15378"/>
        <dbReference type="ChEBI" id="CHEBI:58405"/>
        <dbReference type="ChEBI" id="CHEBI:60033"/>
        <dbReference type="ChEBI" id="CHEBI:78435"/>
        <dbReference type="EC" id="2.4.99.28"/>
    </reaction>
</comment>
<dbReference type="EC" id="2.4.99.28" evidence="10"/>
<keyword evidence="8" id="KW-0378">Hydrolase</keyword>
<evidence type="ECO:0000256" key="8">
    <source>
        <dbReference type="ARBA" id="ARBA00022801"/>
    </source>
</evidence>
<feature type="domain" description="Penicillin-binding protein transpeptidase" evidence="12">
    <location>
        <begin position="305"/>
        <end position="533"/>
    </location>
</feature>
<feature type="domain" description="Glycosyl transferase family 51" evidence="13">
    <location>
        <begin position="57"/>
        <end position="224"/>
    </location>
</feature>
<dbReference type="Pfam" id="PF06832">
    <property type="entry name" value="BiPBP_C"/>
    <property type="match status" value="1"/>
</dbReference>
<comment type="pathway">
    <text evidence="1">Cell wall biogenesis; peptidoglycan biosynthesis.</text>
</comment>
<gene>
    <name evidence="15" type="primary">pbpC</name>
    <name evidence="15" type="ORF">JW498_10635</name>
</gene>
<evidence type="ECO:0000256" key="3">
    <source>
        <dbReference type="ARBA" id="ARBA00007739"/>
    </source>
</evidence>
<evidence type="ECO:0000256" key="10">
    <source>
        <dbReference type="ARBA" id="ARBA00044770"/>
    </source>
</evidence>
<sequence length="778" mass="86968">MLRLSRLINKRWLIVVATLVAVFGLSLGWPLPQPLFNQPLSRLLLDQNGQLLSARIATDQQWRFQSVSPLPEAYTTSLIQFEDKRFMSHPGVDPLAIIRAFYLNLKSGRIVSGGSTITMQLARMVDGNRARTWWQKLQELHLALRLEMQLSKQQILSLYAANAPMGGNTVGIEAAAWRYFGRRLTELSWAESALLAVLPNSPSAMHLARSREQLRHKRDFLLHKLWQKGILSEQDYRLSLLEPIPDKPQPWPALAGHLLDRLSQEFPGQAVFHTEIDRRLTQKIEFILQQHSQRLGALGINNLALIVVDNATLQVKAYFGNTPFSQRPEFAPYVDIASQPRSSGSTLKPFLYASMLDSGDITPRMLVPDIPTAYGSYQPTNYDESYRGAVSARSALTASLNIPSVRMLDQYSYQAFYDQLKQMGFSHLFRTPEEYGLSLILGGAEVSLVDLTAAYANLSRQAQRAKPIVQLPLRYGEAALPEAGRSPISQGAAWLTLDALSDVTRPGLHSMHRLFAGSAKVAWKTGTSYGLRDGWAIGTTRDITVGVWTGNANGEGRQLLTGTRAAAPILFDTLKIMPGLSWPQTPDAALKPIQVCRDNGYLPKFDCSRQSVLIPAGARFEKISPHHVQVTVDRKTGLRTSRECDQTGSVVSKTFFQLPPSQAFYYRIAHPGYTPLPGFNSACSPDRRMLGGNFEITYPAPGQVISVPRYLNGLQGEVVLRASTNRESARLFWHLDKHYLGETRTFHEFSVALDEGPHQLRLVDEQGVWQQVRFSVVR</sequence>
<dbReference type="InterPro" id="IPR011815">
    <property type="entry name" value="PBP_1c"/>
</dbReference>
<keyword evidence="5" id="KW-0645">Protease</keyword>
<evidence type="ECO:0000313" key="15">
    <source>
        <dbReference type="EMBL" id="MBN0987822.1"/>
    </source>
</evidence>
<evidence type="ECO:0000259" key="13">
    <source>
        <dbReference type="Pfam" id="PF00912"/>
    </source>
</evidence>
<feature type="domain" description="Penicillin-binding C-terminal" evidence="14">
    <location>
        <begin position="690"/>
        <end position="774"/>
    </location>
</feature>
<dbReference type="Gene3D" id="3.40.710.10">
    <property type="entry name" value="DD-peptidase/beta-lactamase superfamily"/>
    <property type="match status" value="1"/>
</dbReference>
<dbReference type="Pfam" id="PF00912">
    <property type="entry name" value="Transgly"/>
    <property type="match status" value="1"/>
</dbReference>
<dbReference type="Pfam" id="PF00905">
    <property type="entry name" value="Transpeptidase"/>
    <property type="match status" value="1"/>
</dbReference>
<evidence type="ECO:0000313" key="16">
    <source>
        <dbReference type="Proteomes" id="UP000760472"/>
    </source>
</evidence>
<keyword evidence="7" id="KW-0808">Transferase</keyword>
<dbReference type="SUPFAM" id="SSF56601">
    <property type="entry name" value="beta-lactamase/transpeptidase-like"/>
    <property type="match status" value="1"/>
</dbReference>
<dbReference type="InterPro" id="IPR009647">
    <property type="entry name" value="PBP_C"/>
</dbReference>
<dbReference type="InterPro" id="IPR036950">
    <property type="entry name" value="PBP_transglycosylase"/>
</dbReference>
<keyword evidence="6" id="KW-0328">Glycosyltransferase</keyword>
<dbReference type="InterPro" id="IPR012338">
    <property type="entry name" value="Beta-lactam/transpept-like"/>
</dbReference>
<organism evidence="15 16">
    <name type="scientific">Amphritea pacifica</name>
    <dbReference type="NCBI Taxonomy" id="2811233"/>
    <lineage>
        <taxon>Bacteria</taxon>
        <taxon>Pseudomonadati</taxon>
        <taxon>Pseudomonadota</taxon>
        <taxon>Gammaproteobacteria</taxon>
        <taxon>Oceanospirillales</taxon>
        <taxon>Oceanospirillaceae</taxon>
        <taxon>Amphritea</taxon>
    </lineage>
</organism>
<evidence type="ECO:0000256" key="2">
    <source>
        <dbReference type="ARBA" id="ARBA00007090"/>
    </source>
</evidence>
<dbReference type="InterPro" id="IPR001460">
    <property type="entry name" value="PCN-bd_Tpept"/>
</dbReference>
<dbReference type="PANTHER" id="PTHR32282">
    <property type="entry name" value="BINDING PROTEIN TRANSPEPTIDASE, PUTATIVE-RELATED"/>
    <property type="match status" value="1"/>
</dbReference>
<comment type="caution">
    <text evidence="15">The sequence shown here is derived from an EMBL/GenBank/DDBJ whole genome shotgun (WGS) entry which is preliminary data.</text>
</comment>
<dbReference type="Gene3D" id="1.10.3810.10">
    <property type="entry name" value="Biosynthetic peptidoglycan transglycosylase-like"/>
    <property type="match status" value="1"/>
</dbReference>
<evidence type="ECO:0000256" key="9">
    <source>
        <dbReference type="ARBA" id="ARBA00023268"/>
    </source>
</evidence>